<evidence type="ECO:0000313" key="2">
    <source>
        <dbReference type="EMBL" id="GAF25635.1"/>
    </source>
</evidence>
<sequence length="225" mass="25227">MMLIPTTTVVALRCPSCGRLEFHGLSLFNFSGDHTWQMECSCGMVLMTMGTRKGRNFWLQYHCGMCDNIHVIHQHRRELWSQELLTLTCNETDLEVGFIGPRDKVQQAVQHHDRSLAEMAEDLGFGGYFEEPDAMYQLLALVFQLAEGGHVRCCCGNDNIEVEIFPGHLQLRCDACGAEKILPASTITNLEKPEDLEEIILPGHLAGSDEAGPGKGRRRRQKSPV</sequence>
<accession>A0A0S6UCV0</accession>
<reference evidence="2" key="1">
    <citation type="journal article" date="2014" name="Gene">
        <title>Genome-guided analysis of transformation efficiency and carbon dioxide assimilation by Moorella thermoacetica Y72.</title>
        <authorList>
            <person name="Tsukahara K."/>
            <person name="Kita A."/>
            <person name="Nakashimada Y."/>
            <person name="Hoshino T."/>
            <person name="Murakami K."/>
        </authorList>
    </citation>
    <scope>NUCLEOTIDE SEQUENCE [LARGE SCALE GENOMIC DNA]</scope>
    <source>
        <strain evidence="2">Y72</strain>
    </source>
</reference>
<dbReference type="GO" id="GO:0004812">
    <property type="term" value="F:aminoacyl-tRNA ligase activity"/>
    <property type="evidence" value="ECO:0007669"/>
    <property type="project" value="UniProtKB-KW"/>
</dbReference>
<name>A0A0S6UCV0_NEOTH</name>
<feature type="region of interest" description="Disordered" evidence="1">
    <location>
        <begin position="202"/>
        <end position="225"/>
    </location>
</feature>
<dbReference type="EMBL" id="DF238840">
    <property type="protein sequence ID" value="GAF25635.1"/>
    <property type="molecule type" value="Genomic_DNA"/>
</dbReference>
<keyword evidence="2" id="KW-0436">Ligase</keyword>
<keyword evidence="2" id="KW-0030">Aminoacyl-tRNA synthetase</keyword>
<feature type="compositionally biased region" description="Basic residues" evidence="1">
    <location>
        <begin position="215"/>
        <end position="225"/>
    </location>
</feature>
<dbReference type="AlphaFoldDB" id="A0A0S6UCV0"/>
<proteinExistence type="predicted"/>
<evidence type="ECO:0000256" key="1">
    <source>
        <dbReference type="SAM" id="MobiDB-lite"/>
    </source>
</evidence>
<gene>
    <name evidence="2" type="ORF">MTY_0971</name>
</gene>
<protein>
    <submittedName>
        <fullName evidence="2">Cysteinyl-tRNA synthetase</fullName>
    </submittedName>
</protein>
<organism evidence="2">
    <name type="scientific">Moorella thermoacetica Y72</name>
    <dbReference type="NCBI Taxonomy" id="1325331"/>
    <lineage>
        <taxon>Bacteria</taxon>
        <taxon>Bacillati</taxon>
        <taxon>Bacillota</taxon>
        <taxon>Clostridia</taxon>
        <taxon>Neomoorellales</taxon>
        <taxon>Neomoorellaceae</taxon>
        <taxon>Neomoorella</taxon>
    </lineage>
</organism>
<dbReference type="Proteomes" id="UP000063718">
    <property type="component" value="Unassembled WGS sequence"/>
</dbReference>